<accession>A0A6A7YGE3</accession>
<keyword evidence="3" id="KW-0238">DNA-binding</keyword>
<dbReference type="GO" id="GO:0003700">
    <property type="term" value="F:DNA-binding transcription factor activity"/>
    <property type="evidence" value="ECO:0007669"/>
    <property type="project" value="InterPro"/>
</dbReference>
<dbReference type="EMBL" id="WIWJ01000023">
    <property type="protein sequence ID" value="MQT47865.1"/>
    <property type="molecule type" value="Genomic_DNA"/>
</dbReference>
<dbReference type="Gene3D" id="3.40.190.290">
    <property type="match status" value="1"/>
</dbReference>
<keyword evidence="4" id="KW-0804">Transcription</keyword>
<sequence length="302" mass="33521">MESLSGLNAFVIAARLGSYVAAAERLGISASAVGKSVARLEDGLGVRLFNRSTRRLSLTEGGTLFFERCSKILDELEEAEAELHSSRDAPRGRLRVSLPAIGYRMLLPILGEFTRRYPEIELDMDFSDRMVDVIGEGMDAVIRSGDFADSRLKSKPLGTFHFVLVGAPDYFARQGVPQTPHDLKQHVCLRYRFPSNGQLQEWAFTGDEDDSLWKRSTPLVFNNLEALISAATGGFGLAYVPDFAVRQALQSQQLVAVLADHISAHGRFSVLWPSSRHLLPKLRVFVDFLAEHMTLDAHPNHP</sequence>
<feature type="domain" description="HTH lysR-type" evidence="5">
    <location>
        <begin position="1"/>
        <end position="59"/>
    </location>
</feature>
<dbReference type="Proteomes" id="UP000489190">
    <property type="component" value="Unassembled WGS sequence"/>
</dbReference>
<dbReference type="InterPro" id="IPR036390">
    <property type="entry name" value="WH_DNA-bd_sf"/>
</dbReference>
<name>A0A6A7YGE3_9PSED</name>
<gene>
    <name evidence="7" type="ORF">GHO39_06380</name>
    <name evidence="6" type="ORF">GHO40_14185</name>
</gene>
<dbReference type="EMBL" id="WIWI01000013">
    <property type="protein sequence ID" value="MQT88766.1"/>
    <property type="molecule type" value="Genomic_DNA"/>
</dbReference>
<dbReference type="Pfam" id="PF00126">
    <property type="entry name" value="HTH_1"/>
    <property type="match status" value="1"/>
</dbReference>
<dbReference type="RefSeq" id="WP_153327327.1">
    <property type="nucleotide sequence ID" value="NZ_WIWI01000013.1"/>
</dbReference>
<evidence type="ECO:0000256" key="1">
    <source>
        <dbReference type="ARBA" id="ARBA00009437"/>
    </source>
</evidence>
<dbReference type="InterPro" id="IPR005119">
    <property type="entry name" value="LysR_subst-bd"/>
</dbReference>
<dbReference type="PANTHER" id="PTHR30537:SF72">
    <property type="entry name" value="LYSR FAMILY TRANSCRIPTIONAL REGULATOR"/>
    <property type="match status" value="1"/>
</dbReference>
<protein>
    <submittedName>
        <fullName evidence="6">LysR family transcriptional regulator</fullName>
    </submittedName>
</protein>
<evidence type="ECO:0000256" key="3">
    <source>
        <dbReference type="ARBA" id="ARBA00023125"/>
    </source>
</evidence>
<evidence type="ECO:0000313" key="8">
    <source>
        <dbReference type="Proteomes" id="UP000441404"/>
    </source>
</evidence>
<comment type="caution">
    <text evidence="6">The sequence shown here is derived from an EMBL/GenBank/DDBJ whole genome shotgun (WGS) entry which is preliminary data.</text>
</comment>
<dbReference type="CDD" id="cd08476">
    <property type="entry name" value="PBP2_CrgA_like_7"/>
    <property type="match status" value="1"/>
</dbReference>
<dbReference type="GO" id="GO:0006351">
    <property type="term" value="P:DNA-templated transcription"/>
    <property type="evidence" value="ECO:0007669"/>
    <property type="project" value="TreeGrafter"/>
</dbReference>
<comment type="similarity">
    <text evidence="1">Belongs to the LysR transcriptional regulatory family.</text>
</comment>
<dbReference type="InterPro" id="IPR036388">
    <property type="entry name" value="WH-like_DNA-bd_sf"/>
</dbReference>
<evidence type="ECO:0000313" key="7">
    <source>
        <dbReference type="EMBL" id="MQT88766.1"/>
    </source>
</evidence>
<proteinExistence type="inferred from homology"/>
<dbReference type="InterPro" id="IPR058163">
    <property type="entry name" value="LysR-type_TF_proteobact-type"/>
</dbReference>
<dbReference type="SUPFAM" id="SSF53850">
    <property type="entry name" value="Periplasmic binding protein-like II"/>
    <property type="match status" value="1"/>
</dbReference>
<evidence type="ECO:0000313" key="9">
    <source>
        <dbReference type="Proteomes" id="UP000489190"/>
    </source>
</evidence>
<evidence type="ECO:0000259" key="5">
    <source>
        <dbReference type="PROSITE" id="PS50931"/>
    </source>
</evidence>
<dbReference type="AlphaFoldDB" id="A0A6A7YGE3"/>
<evidence type="ECO:0000256" key="4">
    <source>
        <dbReference type="ARBA" id="ARBA00023163"/>
    </source>
</evidence>
<dbReference type="PANTHER" id="PTHR30537">
    <property type="entry name" value="HTH-TYPE TRANSCRIPTIONAL REGULATOR"/>
    <property type="match status" value="1"/>
</dbReference>
<dbReference type="Gene3D" id="1.10.10.10">
    <property type="entry name" value="Winged helix-like DNA-binding domain superfamily/Winged helix DNA-binding domain"/>
    <property type="match status" value="1"/>
</dbReference>
<dbReference type="FunFam" id="1.10.10.10:FF:000001">
    <property type="entry name" value="LysR family transcriptional regulator"/>
    <property type="match status" value="1"/>
</dbReference>
<dbReference type="SUPFAM" id="SSF46785">
    <property type="entry name" value="Winged helix' DNA-binding domain"/>
    <property type="match status" value="1"/>
</dbReference>
<reference evidence="8 9" key="1">
    <citation type="submission" date="2019-10" db="EMBL/GenBank/DDBJ databases">
        <title>Evaluation of single-gene subtyping targets for Pseudomonas.</title>
        <authorList>
            <person name="Reichler S.J."/>
            <person name="Orsi R.H."/>
            <person name="Wiedmann M."/>
            <person name="Martin N.H."/>
            <person name="Murphy S.I."/>
        </authorList>
    </citation>
    <scope>NUCLEOTIDE SEQUENCE [LARGE SCALE GENOMIC DNA]</scope>
    <source>
        <strain evidence="7 9">FSL R10-3254</strain>
        <strain evidence="6 8">FSL R10-3257</strain>
    </source>
</reference>
<dbReference type="Pfam" id="PF03466">
    <property type="entry name" value="LysR_substrate"/>
    <property type="match status" value="1"/>
</dbReference>
<evidence type="ECO:0000313" key="6">
    <source>
        <dbReference type="EMBL" id="MQT47865.1"/>
    </source>
</evidence>
<keyword evidence="2" id="KW-0805">Transcription regulation</keyword>
<dbReference type="GO" id="GO:0043565">
    <property type="term" value="F:sequence-specific DNA binding"/>
    <property type="evidence" value="ECO:0007669"/>
    <property type="project" value="TreeGrafter"/>
</dbReference>
<dbReference type="InterPro" id="IPR000847">
    <property type="entry name" value="LysR_HTH_N"/>
</dbReference>
<organism evidence="6 8">
    <name type="scientific">Pseudomonas helleri</name>
    <dbReference type="NCBI Taxonomy" id="1608996"/>
    <lineage>
        <taxon>Bacteria</taxon>
        <taxon>Pseudomonadati</taxon>
        <taxon>Pseudomonadota</taxon>
        <taxon>Gammaproteobacteria</taxon>
        <taxon>Pseudomonadales</taxon>
        <taxon>Pseudomonadaceae</taxon>
        <taxon>Pseudomonas</taxon>
    </lineage>
</organism>
<dbReference type="Proteomes" id="UP000441404">
    <property type="component" value="Unassembled WGS sequence"/>
</dbReference>
<dbReference type="PROSITE" id="PS50931">
    <property type="entry name" value="HTH_LYSR"/>
    <property type="match status" value="1"/>
</dbReference>
<evidence type="ECO:0000256" key="2">
    <source>
        <dbReference type="ARBA" id="ARBA00023015"/>
    </source>
</evidence>